<comment type="caution">
    <text evidence="2">The sequence shown here is derived from an EMBL/GenBank/DDBJ whole genome shotgun (WGS) entry which is preliminary data.</text>
</comment>
<proteinExistence type="predicted"/>
<evidence type="ECO:0000313" key="2">
    <source>
        <dbReference type="EMBL" id="KDN71281.1"/>
    </source>
</evidence>
<organism evidence="2 3">
    <name type="scientific">Colletotrichum sublineola</name>
    <name type="common">Sorghum anthracnose fungus</name>
    <dbReference type="NCBI Taxonomy" id="1173701"/>
    <lineage>
        <taxon>Eukaryota</taxon>
        <taxon>Fungi</taxon>
        <taxon>Dikarya</taxon>
        <taxon>Ascomycota</taxon>
        <taxon>Pezizomycotina</taxon>
        <taxon>Sordariomycetes</taxon>
        <taxon>Hypocreomycetidae</taxon>
        <taxon>Glomerellales</taxon>
        <taxon>Glomerellaceae</taxon>
        <taxon>Colletotrichum</taxon>
        <taxon>Colletotrichum graminicola species complex</taxon>
    </lineage>
</organism>
<name>A0A066XZR8_COLSU</name>
<dbReference type="OrthoDB" id="10487345at2759"/>
<protein>
    <submittedName>
        <fullName evidence="2">Uncharacterized protein</fullName>
    </submittedName>
</protein>
<keyword evidence="1" id="KW-0175">Coiled coil</keyword>
<reference evidence="3" key="1">
    <citation type="journal article" date="2014" name="Genome Announc.">
        <title>Draft genome sequence of Colletotrichum sublineola, a destructive pathogen of cultivated sorghum.</title>
        <authorList>
            <person name="Baroncelli R."/>
            <person name="Sanz-Martin J.M."/>
            <person name="Rech G.E."/>
            <person name="Sukno S.A."/>
            <person name="Thon M.R."/>
        </authorList>
    </citation>
    <scope>NUCLEOTIDE SEQUENCE [LARGE SCALE GENOMIC DNA]</scope>
    <source>
        <strain evidence="3">TX430BB</strain>
    </source>
</reference>
<gene>
    <name evidence="2" type="ORF">CSUB01_08449</name>
</gene>
<evidence type="ECO:0000256" key="1">
    <source>
        <dbReference type="SAM" id="Coils"/>
    </source>
</evidence>
<dbReference type="AlphaFoldDB" id="A0A066XZR8"/>
<accession>A0A066XZR8</accession>
<keyword evidence="3" id="KW-1185">Reference proteome</keyword>
<feature type="coiled-coil region" evidence="1">
    <location>
        <begin position="82"/>
        <end position="109"/>
    </location>
</feature>
<evidence type="ECO:0000313" key="3">
    <source>
        <dbReference type="Proteomes" id="UP000027238"/>
    </source>
</evidence>
<dbReference type="HOGENOM" id="CLU_1570546_0_0_1"/>
<dbReference type="EMBL" id="JMSE01000212">
    <property type="protein sequence ID" value="KDN71281.1"/>
    <property type="molecule type" value="Genomic_DNA"/>
</dbReference>
<dbReference type="Proteomes" id="UP000027238">
    <property type="component" value="Unassembled WGS sequence"/>
</dbReference>
<sequence length="170" mass="17934">MSFHTESTLASLIDGIRADTGATYGKAIEQLEEDLHALSKRAKDTGLFFMSTSWQPLYPETMSSSTEFSVASIVYGIHTTTGAAFEEVIQKLEEELSVLSKRSDETSRLFIPVPPDAGNAAAARGPMAHPPDINLERGGAVDCYGVAYCGAGAHRAAAGHLHAAYSGGSA</sequence>